<dbReference type="eggNOG" id="arCOG06398">
    <property type="taxonomic scope" value="Archaea"/>
</dbReference>
<sequence>MQLHRAKTVISVRSTSHSRTSELRLVGLKSVRVEISLEVPFAEFDDLDGVSEGRKYPDGTVVRVFCIRTDRDTYLPGWTYKLHYGAMEPDPPRTLDDGTILERDPEIQVRG</sequence>
<evidence type="ECO:0000256" key="1">
    <source>
        <dbReference type="SAM" id="MobiDB-lite"/>
    </source>
</evidence>
<comment type="caution">
    <text evidence="2">The sequence shown here is derived from an EMBL/GenBank/DDBJ whole genome shotgun (WGS) entry which is preliminary data.</text>
</comment>
<protein>
    <submittedName>
        <fullName evidence="2">Uncharacterized protein</fullName>
    </submittedName>
</protein>
<dbReference type="EMBL" id="AOHX01000052">
    <property type="protein sequence ID" value="ELY41588.1"/>
    <property type="molecule type" value="Genomic_DNA"/>
</dbReference>
<feature type="region of interest" description="Disordered" evidence="1">
    <location>
        <begin position="89"/>
        <end position="111"/>
    </location>
</feature>
<reference evidence="2 3" key="1">
    <citation type="journal article" date="2014" name="PLoS Genet.">
        <title>Phylogenetically driven sequencing of extremely halophilic archaea reveals strategies for static and dynamic osmo-response.</title>
        <authorList>
            <person name="Becker E.A."/>
            <person name="Seitzer P.M."/>
            <person name="Tritt A."/>
            <person name="Larsen D."/>
            <person name="Krusor M."/>
            <person name="Yao A.I."/>
            <person name="Wu D."/>
            <person name="Madern D."/>
            <person name="Eisen J.A."/>
            <person name="Darling A.E."/>
            <person name="Facciotti M.T."/>
        </authorList>
    </citation>
    <scope>NUCLEOTIDE SEQUENCE [LARGE SCALE GENOMIC DNA]</scope>
    <source>
        <strain evidence="2 3">JCM 14089</strain>
    </source>
</reference>
<dbReference type="Proteomes" id="UP000011661">
    <property type="component" value="Unassembled WGS sequence"/>
</dbReference>
<evidence type="ECO:0000313" key="2">
    <source>
        <dbReference type="EMBL" id="ELY41588.1"/>
    </source>
</evidence>
<accession>L9VZV7</accession>
<feature type="compositionally biased region" description="Basic and acidic residues" evidence="1">
    <location>
        <begin position="90"/>
        <end position="111"/>
    </location>
</feature>
<gene>
    <name evidence="2" type="ORF">C495_16675</name>
</gene>
<dbReference type="AlphaFoldDB" id="L9VZV7"/>
<evidence type="ECO:0000313" key="3">
    <source>
        <dbReference type="Proteomes" id="UP000011661"/>
    </source>
</evidence>
<dbReference type="STRING" id="1230460.C495_16675"/>
<proteinExistence type="predicted"/>
<name>L9VZV7_9EURY</name>
<keyword evidence="3" id="KW-1185">Reference proteome</keyword>
<organism evidence="2 3">
    <name type="scientific">Natronorubrum sulfidifaciens JCM 14089</name>
    <dbReference type="NCBI Taxonomy" id="1230460"/>
    <lineage>
        <taxon>Archaea</taxon>
        <taxon>Methanobacteriati</taxon>
        <taxon>Methanobacteriota</taxon>
        <taxon>Stenosarchaea group</taxon>
        <taxon>Halobacteria</taxon>
        <taxon>Halobacteriales</taxon>
        <taxon>Natrialbaceae</taxon>
        <taxon>Natronorubrum</taxon>
    </lineage>
</organism>